<keyword evidence="1" id="KW-0472">Membrane</keyword>
<evidence type="ECO:0000313" key="2">
    <source>
        <dbReference type="EMBL" id="AES67625.1"/>
    </source>
</evidence>
<dbReference type="EMBL" id="CM001218">
    <property type="protein sequence ID" value="AES67625.1"/>
    <property type="molecule type" value="Genomic_DNA"/>
</dbReference>
<name>G7IRV2_MEDTR</name>
<reference evidence="2 4" key="1">
    <citation type="journal article" date="2011" name="Nature">
        <title>The Medicago genome provides insight into the evolution of rhizobial symbioses.</title>
        <authorList>
            <person name="Young N.D."/>
            <person name="Debelle F."/>
            <person name="Oldroyd G.E."/>
            <person name="Geurts R."/>
            <person name="Cannon S.B."/>
            <person name="Udvardi M.K."/>
            <person name="Benedito V.A."/>
            <person name="Mayer K.F."/>
            <person name="Gouzy J."/>
            <person name="Schoof H."/>
            <person name="Van de Peer Y."/>
            <person name="Proost S."/>
            <person name="Cook D.R."/>
            <person name="Meyers B.C."/>
            <person name="Spannagl M."/>
            <person name="Cheung F."/>
            <person name="De Mita S."/>
            <person name="Krishnakumar V."/>
            <person name="Gundlach H."/>
            <person name="Zhou S."/>
            <person name="Mudge J."/>
            <person name="Bharti A.K."/>
            <person name="Murray J.D."/>
            <person name="Naoumkina M.A."/>
            <person name="Rosen B."/>
            <person name="Silverstein K.A."/>
            <person name="Tang H."/>
            <person name="Rombauts S."/>
            <person name="Zhao P.X."/>
            <person name="Zhou P."/>
            <person name="Barbe V."/>
            <person name="Bardou P."/>
            <person name="Bechner M."/>
            <person name="Bellec A."/>
            <person name="Berger A."/>
            <person name="Berges H."/>
            <person name="Bidwell S."/>
            <person name="Bisseling T."/>
            <person name="Choisne N."/>
            <person name="Couloux A."/>
            <person name="Denny R."/>
            <person name="Deshpande S."/>
            <person name="Dai X."/>
            <person name="Doyle J.J."/>
            <person name="Dudez A.M."/>
            <person name="Farmer A.D."/>
            <person name="Fouteau S."/>
            <person name="Franken C."/>
            <person name="Gibelin C."/>
            <person name="Gish J."/>
            <person name="Goldstein S."/>
            <person name="Gonzalez A.J."/>
            <person name="Green P.J."/>
            <person name="Hallab A."/>
            <person name="Hartog M."/>
            <person name="Hua A."/>
            <person name="Humphray S.J."/>
            <person name="Jeong D.H."/>
            <person name="Jing Y."/>
            <person name="Jocker A."/>
            <person name="Kenton S.M."/>
            <person name="Kim D.J."/>
            <person name="Klee K."/>
            <person name="Lai H."/>
            <person name="Lang C."/>
            <person name="Lin S."/>
            <person name="Macmil S.L."/>
            <person name="Magdelenat G."/>
            <person name="Matthews L."/>
            <person name="McCorrison J."/>
            <person name="Monaghan E.L."/>
            <person name="Mun J.H."/>
            <person name="Najar F.Z."/>
            <person name="Nicholson C."/>
            <person name="Noirot C."/>
            <person name="O'Bleness M."/>
            <person name="Paule C.R."/>
            <person name="Poulain J."/>
            <person name="Prion F."/>
            <person name="Qin B."/>
            <person name="Qu C."/>
            <person name="Retzel E.F."/>
            <person name="Riddle C."/>
            <person name="Sallet E."/>
            <person name="Samain S."/>
            <person name="Samson N."/>
            <person name="Sanders I."/>
            <person name="Saurat O."/>
            <person name="Scarpelli C."/>
            <person name="Schiex T."/>
            <person name="Segurens B."/>
            <person name="Severin A.J."/>
            <person name="Sherrier D.J."/>
            <person name="Shi R."/>
            <person name="Sims S."/>
            <person name="Singer S.R."/>
            <person name="Sinharoy S."/>
            <person name="Sterck L."/>
            <person name="Viollet A."/>
            <person name="Wang B.B."/>
            <person name="Wang K."/>
            <person name="Wang M."/>
            <person name="Wang X."/>
            <person name="Warfsmann J."/>
            <person name="Weissenbach J."/>
            <person name="White D.D."/>
            <person name="White J.D."/>
            <person name="Wiley G.B."/>
            <person name="Wincker P."/>
            <person name="Xing Y."/>
            <person name="Yang L."/>
            <person name="Yao Z."/>
            <person name="Ying F."/>
            <person name="Zhai J."/>
            <person name="Zhou L."/>
            <person name="Zuber A."/>
            <person name="Denarie J."/>
            <person name="Dixon R.A."/>
            <person name="May G.D."/>
            <person name="Schwartz D.C."/>
            <person name="Rogers J."/>
            <person name="Quetier F."/>
            <person name="Town C.D."/>
            <person name="Roe B.A."/>
        </authorList>
    </citation>
    <scope>NUCLEOTIDE SEQUENCE [LARGE SCALE GENOMIC DNA]</scope>
    <source>
        <strain evidence="2">A17</strain>
        <strain evidence="3 4">cv. Jemalong A17</strain>
    </source>
</reference>
<keyword evidence="4" id="KW-1185">Reference proteome</keyword>
<feature type="transmembrane region" description="Helical" evidence="1">
    <location>
        <begin position="7"/>
        <end position="24"/>
    </location>
</feature>
<dbReference type="Proteomes" id="UP000002051">
    <property type="component" value="Chromosome 2"/>
</dbReference>
<evidence type="ECO:0000313" key="3">
    <source>
        <dbReference type="EnsemblPlants" id="AES67625"/>
    </source>
</evidence>
<proteinExistence type="predicted"/>
<sequence length="60" mass="6422">MNFFSEYTVYDVLLVLLAFAAGIFGEFSRFFPAIAGAAAACLIRWSILLVAGLVLGFLGS</sequence>
<keyword evidence="1 2" id="KW-0812">Transmembrane</keyword>
<dbReference type="AlphaFoldDB" id="G7IRV2"/>
<evidence type="ECO:0000256" key="1">
    <source>
        <dbReference type="SAM" id="Phobius"/>
    </source>
</evidence>
<gene>
    <name evidence="2" type="ordered locus">MTR_2g097420</name>
</gene>
<dbReference type="HOGENOM" id="CLU_2945158_0_0_1"/>
<organism evidence="2 4">
    <name type="scientific">Medicago truncatula</name>
    <name type="common">Barrel medic</name>
    <name type="synonym">Medicago tribuloides</name>
    <dbReference type="NCBI Taxonomy" id="3880"/>
    <lineage>
        <taxon>Eukaryota</taxon>
        <taxon>Viridiplantae</taxon>
        <taxon>Streptophyta</taxon>
        <taxon>Embryophyta</taxon>
        <taxon>Tracheophyta</taxon>
        <taxon>Spermatophyta</taxon>
        <taxon>Magnoliopsida</taxon>
        <taxon>eudicotyledons</taxon>
        <taxon>Gunneridae</taxon>
        <taxon>Pentapetalae</taxon>
        <taxon>rosids</taxon>
        <taxon>fabids</taxon>
        <taxon>Fabales</taxon>
        <taxon>Fabaceae</taxon>
        <taxon>Papilionoideae</taxon>
        <taxon>50 kb inversion clade</taxon>
        <taxon>NPAAA clade</taxon>
        <taxon>Hologalegina</taxon>
        <taxon>IRL clade</taxon>
        <taxon>Trifolieae</taxon>
        <taxon>Medicago</taxon>
    </lineage>
</organism>
<keyword evidence="1" id="KW-1133">Transmembrane helix</keyword>
<dbReference type="EnsemblPlants" id="AES67625">
    <property type="protein sequence ID" value="AES67625"/>
    <property type="gene ID" value="MTR_2g097420"/>
</dbReference>
<reference evidence="3" key="3">
    <citation type="submission" date="2015-04" db="UniProtKB">
        <authorList>
            <consortium name="EnsemblPlants"/>
        </authorList>
    </citation>
    <scope>IDENTIFICATION</scope>
    <source>
        <strain evidence="3">cv. Jemalong A17</strain>
    </source>
</reference>
<accession>G7IRV2</accession>
<feature type="transmembrane region" description="Helical" evidence="1">
    <location>
        <begin position="30"/>
        <end position="58"/>
    </location>
</feature>
<dbReference type="PaxDb" id="3880-AES67625"/>
<evidence type="ECO:0000313" key="4">
    <source>
        <dbReference type="Proteomes" id="UP000002051"/>
    </source>
</evidence>
<protein>
    <submittedName>
        <fullName evidence="2">Transmembrane protein, putative</fullName>
    </submittedName>
</protein>
<reference evidence="2 4" key="2">
    <citation type="journal article" date="2014" name="BMC Genomics">
        <title>An improved genome release (version Mt4.0) for the model legume Medicago truncatula.</title>
        <authorList>
            <person name="Tang H."/>
            <person name="Krishnakumar V."/>
            <person name="Bidwell S."/>
            <person name="Rosen B."/>
            <person name="Chan A."/>
            <person name="Zhou S."/>
            <person name="Gentzbittel L."/>
            <person name="Childs K.L."/>
            <person name="Yandell M."/>
            <person name="Gundlach H."/>
            <person name="Mayer K.F."/>
            <person name="Schwartz D.C."/>
            <person name="Town C.D."/>
        </authorList>
    </citation>
    <scope>GENOME REANNOTATION</scope>
    <source>
        <strain evidence="3 4">cv. Jemalong A17</strain>
    </source>
</reference>